<dbReference type="STRING" id="1619234.SAMN05421730_100139"/>
<name>A0A1D3TNA6_9FIRM</name>
<dbReference type="EMBL" id="FMKA01000001">
    <property type="protein sequence ID" value="SCP94770.1"/>
    <property type="molecule type" value="Genomic_DNA"/>
</dbReference>
<dbReference type="PANTHER" id="PTHR33490">
    <property type="entry name" value="BLR5614 PROTEIN-RELATED"/>
    <property type="match status" value="1"/>
</dbReference>
<dbReference type="AlphaFoldDB" id="A0A1D3TNA6"/>
<dbReference type="Proteomes" id="UP000199315">
    <property type="component" value="Unassembled WGS sequence"/>
</dbReference>
<dbReference type="SUPFAM" id="SSF54001">
    <property type="entry name" value="Cysteine proteinases"/>
    <property type="match status" value="1"/>
</dbReference>
<dbReference type="Pfam" id="PF01841">
    <property type="entry name" value="Transglut_core"/>
    <property type="match status" value="1"/>
</dbReference>
<accession>A0A1D3TNA6</accession>
<dbReference type="InterPro" id="IPR038765">
    <property type="entry name" value="Papain-like_cys_pep_sf"/>
</dbReference>
<protein>
    <submittedName>
        <fullName evidence="2">Transglutaminase-like superfamily protein</fullName>
    </submittedName>
</protein>
<dbReference type="Gene3D" id="3.10.620.30">
    <property type="match status" value="1"/>
</dbReference>
<keyword evidence="3" id="KW-1185">Reference proteome</keyword>
<feature type="domain" description="Transglutaminase-like" evidence="1">
    <location>
        <begin position="166"/>
        <end position="222"/>
    </location>
</feature>
<evidence type="ECO:0000259" key="1">
    <source>
        <dbReference type="SMART" id="SM00460"/>
    </source>
</evidence>
<sequence>MVLVILIMTPLLTIGVSKLVLKYNSLHLSGETVSELDDFTKVLAEEMTARTPAFTINYTGDGDAFMADLDNIIKAAYESDDYLHYSWTNISHSALQSYYSVTVDFEVTYLTTREQEDFVDKKAKELASAIIFADMTGEEKVKTLNDYVSQHLVYDYTQQNNNAYSALAYGTANCQGYALLMHKLFAAAGINSKIISGEIPEGPHAWNMVNLGGSWYHVDGTNNDASLDGYKYFLKSDGEMRSNGYTWVSSDFPSAN</sequence>
<evidence type="ECO:0000313" key="3">
    <source>
        <dbReference type="Proteomes" id="UP000199315"/>
    </source>
</evidence>
<reference evidence="2 3" key="1">
    <citation type="submission" date="2016-09" db="EMBL/GenBank/DDBJ databases">
        <authorList>
            <person name="Capua I."/>
            <person name="De Benedictis P."/>
            <person name="Joannis T."/>
            <person name="Lombin L.H."/>
            <person name="Cattoli G."/>
        </authorList>
    </citation>
    <scope>NUCLEOTIDE SEQUENCE [LARGE SCALE GENOMIC DNA]</scope>
    <source>
        <strain evidence="2 3">GluBS11</strain>
    </source>
</reference>
<proteinExistence type="predicted"/>
<dbReference type="SMART" id="SM00460">
    <property type="entry name" value="TGc"/>
    <property type="match status" value="1"/>
</dbReference>
<gene>
    <name evidence="2" type="ORF">SAMN05421730_100139</name>
</gene>
<organism evidence="2 3">
    <name type="scientific">Anaerobium acetethylicum</name>
    <dbReference type="NCBI Taxonomy" id="1619234"/>
    <lineage>
        <taxon>Bacteria</taxon>
        <taxon>Bacillati</taxon>
        <taxon>Bacillota</taxon>
        <taxon>Clostridia</taxon>
        <taxon>Lachnospirales</taxon>
        <taxon>Lachnospiraceae</taxon>
        <taxon>Anaerobium</taxon>
    </lineage>
</organism>
<dbReference type="InterPro" id="IPR002931">
    <property type="entry name" value="Transglutaminase-like"/>
</dbReference>
<evidence type="ECO:0000313" key="2">
    <source>
        <dbReference type="EMBL" id="SCP94770.1"/>
    </source>
</evidence>